<dbReference type="AlphaFoldDB" id="A0A9X1WMI4"/>
<evidence type="ECO:0000313" key="5">
    <source>
        <dbReference type="Proteomes" id="UP001139347"/>
    </source>
</evidence>
<reference evidence="4" key="1">
    <citation type="submission" date="2022-04" db="EMBL/GenBank/DDBJ databases">
        <title>Paenibacillus mangrovi sp. nov., a novel endophytic bacterium isolated from bark of Kandelia candel.</title>
        <authorList>
            <person name="Tuo L."/>
        </authorList>
    </citation>
    <scope>NUCLEOTIDE SEQUENCE</scope>
    <source>
        <strain evidence="4">KQZ6P-2</strain>
    </source>
</reference>
<feature type="compositionally biased region" description="Low complexity" evidence="1">
    <location>
        <begin position="64"/>
        <end position="81"/>
    </location>
</feature>
<feature type="domain" description="PKD/Chitinase" evidence="3">
    <location>
        <begin position="375"/>
        <end position="447"/>
    </location>
</feature>
<dbReference type="SMART" id="SM00089">
    <property type="entry name" value="PKD"/>
    <property type="match status" value="2"/>
</dbReference>
<accession>A0A9X1WMI4</accession>
<dbReference type="InterPro" id="IPR036582">
    <property type="entry name" value="Mao_N_sf"/>
</dbReference>
<protein>
    <submittedName>
        <fullName evidence="4">Stalk domain-containing protein</fullName>
    </submittedName>
</protein>
<feature type="signal peptide" evidence="2">
    <location>
        <begin position="1"/>
        <end position="26"/>
    </location>
</feature>
<feature type="chain" id="PRO_5040767943" evidence="2">
    <location>
        <begin position="27"/>
        <end position="792"/>
    </location>
</feature>
<evidence type="ECO:0000259" key="3">
    <source>
        <dbReference type="SMART" id="SM00089"/>
    </source>
</evidence>
<name>A0A9X1WMI4_9BACL</name>
<dbReference type="Proteomes" id="UP001139347">
    <property type="component" value="Unassembled WGS sequence"/>
</dbReference>
<dbReference type="InterPro" id="IPR012854">
    <property type="entry name" value="Cu_amine_oxidase-like_N"/>
</dbReference>
<feature type="compositionally biased region" description="Low complexity" evidence="1">
    <location>
        <begin position="137"/>
        <end position="165"/>
    </location>
</feature>
<dbReference type="Gene3D" id="2.60.40.10">
    <property type="entry name" value="Immunoglobulins"/>
    <property type="match status" value="2"/>
</dbReference>
<feature type="compositionally biased region" description="Polar residues" evidence="1">
    <location>
        <begin position="82"/>
        <end position="112"/>
    </location>
</feature>
<dbReference type="SUPFAM" id="SSF55383">
    <property type="entry name" value="Copper amine oxidase, domain N"/>
    <property type="match status" value="1"/>
</dbReference>
<feature type="compositionally biased region" description="Low complexity" evidence="1">
    <location>
        <begin position="113"/>
        <end position="128"/>
    </location>
</feature>
<feature type="compositionally biased region" description="Polar residues" evidence="1">
    <location>
        <begin position="45"/>
        <end position="59"/>
    </location>
</feature>
<proteinExistence type="predicted"/>
<organism evidence="4 5">
    <name type="scientific">Paenibacillus mangrovi</name>
    <dbReference type="NCBI Taxonomy" id="2931978"/>
    <lineage>
        <taxon>Bacteria</taxon>
        <taxon>Bacillati</taxon>
        <taxon>Bacillota</taxon>
        <taxon>Bacilli</taxon>
        <taxon>Bacillales</taxon>
        <taxon>Paenibacillaceae</taxon>
        <taxon>Paenibacillus</taxon>
    </lineage>
</organism>
<evidence type="ECO:0000256" key="2">
    <source>
        <dbReference type="SAM" id="SignalP"/>
    </source>
</evidence>
<sequence>MNFKKLTMIAVLAVAQTALVIPPVGAEGMGAVQPETVQGVNMNAVNSAENTPNGQSGNTAGIAGNSTDGNTKNTTTGDGQNITSGTNGDKGTLNTDNSGNKDGSTPPSTSSQNGDQGTANGTDTTGDGSSAGGETGQTGTTPGTTTDTGNGSTTDTGTVTVTPTAQTGSNDLILMMNSNKMYQNGKLYLAAQPMAVKNGVSYVSIRAMVERVGLSLTYDNKTKETIIYKDGNELRFKTNSSVYRVNGVSKPMKGPSYQQNNVFMVPLTSITQALGIPYTVDQANKRVILSLSTKPVAAFTVQPKEIFAGDTVTYTTQSKASNGLQIVDERWEGKQDVFQEPGTYKVTHYVKDSSGQWSDPYTVTVNVLKPNEPPVANFTTDKDEYKMGELVKITDLSTDDENAIVDRQWMNDRKAFFTPGPVTIRLVVTDKHGAVSEYQKTINISNETLYTEDEFNKLYTPVGDKYTFEGGKVPTWQSVPFTYTSEPATLIRSNSPETVYSEGLLYRETALGNTRFMIHHVNSTGKNMKLYVIATNTYTDTPAQITISNFGMGGPNPYPTLTGKVSNDRYFQSIQNPSDTQVINLAPGESKVIMTDISKIKMKQGDTISALADAFSDYPIQYSFIMIDENKDPLQSLPYLTNLERDVHNRGTYPDSIRNIRYDEPVGTSPVRLVLGDNNQDPNLKGIDGIYGTEVSNAGNFGVLYKVTLSHVAPHTLITMNPRGGLYTGVFIVNGQIVQVANNASVNAPNEACVLYRTGNYEENVEIMYTPSPGSNLPINLLLMPLPQEKQS</sequence>
<gene>
    <name evidence="4" type="ORF">MUG84_05575</name>
</gene>
<feature type="region of interest" description="Disordered" evidence="1">
    <location>
        <begin position="45"/>
        <end position="165"/>
    </location>
</feature>
<keyword evidence="5" id="KW-1185">Reference proteome</keyword>
<dbReference type="Pfam" id="PF07833">
    <property type="entry name" value="Cu_amine_oxidN1"/>
    <property type="match status" value="1"/>
</dbReference>
<dbReference type="InterPro" id="IPR022409">
    <property type="entry name" value="PKD/Chitinase_dom"/>
</dbReference>
<dbReference type="EMBL" id="JALIRP010000002">
    <property type="protein sequence ID" value="MCJ8011216.1"/>
    <property type="molecule type" value="Genomic_DNA"/>
</dbReference>
<feature type="domain" description="PKD/Chitinase" evidence="3">
    <location>
        <begin position="296"/>
        <end position="370"/>
    </location>
</feature>
<evidence type="ECO:0000256" key="1">
    <source>
        <dbReference type="SAM" id="MobiDB-lite"/>
    </source>
</evidence>
<comment type="caution">
    <text evidence="4">The sequence shown here is derived from an EMBL/GenBank/DDBJ whole genome shotgun (WGS) entry which is preliminary data.</text>
</comment>
<dbReference type="InterPro" id="IPR013783">
    <property type="entry name" value="Ig-like_fold"/>
</dbReference>
<dbReference type="InterPro" id="IPR035986">
    <property type="entry name" value="PKD_dom_sf"/>
</dbReference>
<dbReference type="SUPFAM" id="SSF49299">
    <property type="entry name" value="PKD domain"/>
    <property type="match status" value="2"/>
</dbReference>
<evidence type="ECO:0000313" key="4">
    <source>
        <dbReference type="EMBL" id="MCJ8011216.1"/>
    </source>
</evidence>
<dbReference type="RefSeq" id="WP_244721572.1">
    <property type="nucleotide sequence ID" value="NZ_JALIRP010000002.1"/>
</dbReference>
<dbReference type="Gene3D" id="3.30.457.10">
    <property type="entry name" value="Copper amine oxidase-like, N-terminal domain"/>
    <property type="match status" value="1"/>
</dbReference>
<keyword evidence="2" id="KW-0732">Signal</keyword>